<evidence type="ECO:0000256" key="4">
    <source>
        <dbReference type="ARBA" id="ARBA00022692"/>
    </source>
</evidence>
<dbReference type="OrthoDB" id="6354857at2759"/>
<keyword evidence="6 10" id="KW-1133">Transmembrane helix</keyword>
<keyword evidence="5" id="KW-0769">Symport</keyword>
<comment type="subcellular location">
    <subcellularLocation>
        <location evidence="1">Membrane</location>
        <topology evidence="1">Multi-pass membrane protein</topology>
    </subcellularLocation>
</comment>
<feature type="binding site" evidence="9">
    <location>
        <position position="37"/>
    </location>
    <ligand>
        <name>Na(+)</name>
        <dbReference type="ChEBI" id="CHEBI:29101"/>
        <label>1</label>
    </ligand>
</feature>
<evidence type="ECO:0000256" key="3">
    <source>
        <dbReference type="ARBA" id="ARBA00022448"/>
    </source>
</evidence>
<evidence type="ECO:0000256" key="7">
    <source>
        <dbReference type="ARBA" id="ARBA00023136"/>
    </source>
</evidence>
<keyword evidence="4 10" id="KW-0812">Transmembrane</keyword>
<keyword evidence="8" id="KW-0325">Glycoprotein</keyword>
<evidence type="ECO:0000256" key="6">
    <source>
        <dbReference type="ARBA" id="ARBA00022989"/>
    </source>
</evidence>
<keyword evidence="3" id="KW-0813">Transport</keyword>
<accession>A0A1D1VIC7</accession>
<dbReference type="Proteomes" id="UP000186922">
    <property type="component" value="Unassembled WGS sequence"/>
</dbReference>
<evidence type="ECO:0000313" key="11">
    <source>
        <dbReference type="EMBL" id="GAU99832.1"/>
    </source>
</evidence>
<dbReference type="AlphaFoldDB" id="A0A1D1VIC7"/>
<dbReference type="SUPFAM" id="SSF161070">
    <property type="entry name" value="SNF-like"/>
    <property type="match status" value="1"/>
</dbReference>
<dbReference type="GO" id="GO:0005886">
    <property type="term" value="C:plasma membrane"/>
    <property type="evidence" value="ECO:0007669"/>
    <property type="project" value="TreeGrafter"/>
</dbReference>
<evidence type="ECO:0000256" key="10">
    <source>
        <dbReference type="SAM" id="Phobius"/>
    </source>
</evidence>
<name>A0A1D1VIC7_RAMVA</name>
<keyword evidence="9" id="KW-0915">Sodium</keyword>
<gene>
    <name evidence="11" type="primary">RvY_10774</name>
    <name evidence="11" type="synonym">RvY_10774.1</name>
    <name evidence="11" type="ORF">RvY_10774-1</name>
</gene>
<dbReference type="GO" id="GO:0005283">
    <property type="term" value="F:amino acid:sodium symporter activity"/>
    <property type="evidence" value="ECO:0007669"/>
    <property type="project" value="TreeGrafter"/>
</dbReference>
<dbReference type="Pfam" id="PF00209">
    <property type="entry name" value="SNF"/>
    <property type="match status" value="1"/>
</dbReference>
<evidence type="ECO:0000256" key="9">
    <source>
        <dbReference type="PIRSR" id="PIRSR600175-1"/>
    </source>
</evidence>
<sequence length="355" mass="39797">MMLEGALAGLKYYLVPDFKRLADPNMWIDAAGQVLFSLGVAFGGLMTLSSYNRFQNNCLRDALTIFCADTLTSFLSGCAIFAVLGFLSHESGEPIHDVVQAGSGLAFVAFPEAILRMPIPTFWSILFFFMLATLGADSVVAVLETVVIALAEKFPAIMPHRTSLLWGCCIVLFLLGLPMCTGAGLYWFTLLNDYGASWTVLVIALLENIAIVFVYGINRLCNDIEMMVRSDDFDWQRSRLICSFSIFFMLGSIFQLGPTPWMRMSVYWKFCWLVSIPSLITGSMVFYWASYRRTLTEPSFPLWAEVVGWLIALIPVSMVPGTLIYRVIRRNQNMSVLECVKNLCQPADDWGPLFD</sequence>
<keyword evidence="7 10" id="KW-0472">Membrane</keyword>
<protein>
    <recommendedName>
        <fullName evidence="13">Transporter</fullName>
    </recommendedName>
</protein>
<organism evidence="11 12">
    <name type="scientific">Ramazzottius varieornatus</name>
    <name type="common">Water bear</name>
    <name type="synonym">Tardigrade</name>
    <dbReference type="NCBI Taxonomy" id="947166"/>
    <lineage>
        <taxon>Eukaryota</taxon>
        <taxon>Metazoa</taxon>
        <taxon>Ecdysozoa</taxon>
        <taxon>Tardigrada</taxon>
        <taxon>Eutardigrada</taxon>
        <taxon>Parachela</taxon>
        <taxon>Hypsibioidea</taxon>
        <taxon>Ramazzottiidae</taxon>
        <taxon>Ramazzottius</taxon>
    </lineage>
</organism>
<dbReference type="EMBL" id="BDGG01000005">
    <property type="protein sequence ID" value="GAU99832.1"/>
    <property type="molecule type" value="Genomic_DNA"/>
</dbReference>
<feature type="transmembrane region" description="Helical" evidence="10">
    <location>
        <begin position="30"/>
        <end position="51"/>
    </location>
</feature>
<comment type="similarity">
    <text evidence="2">Belongs to the sodium:neurotransmitter symporter (SNF) (TC 2.A.22) family.</text>
</comment>
<feature type="transmembrane region" description="Helical" evidence="10">
    <location>
        <begin position="194"/>
        <end position="217"/>
    </location>
</feature>
<evidence type="ECO:0000256" key="1">
    <source>
        <dbReference type="ARBA" id="ARBA00004141"/>
    </source>
</evidence>
<dbReference type="PANTHER" id="PTHR11616:SF321">
    <property type="entry name" value="SODIUM-DEPENDENT NUTRIENT AMINO ACID TRANSPORTER 1-RELATED"/>
    <property type="match status" value="1"/>
</dbReference>
<dbReference type="GO" id="GO:0089718">
    <property type="term" value="P:amino acid import across plasma membrane"/>
    <property type="evidence" value="ECO:0007669"/>
    <property type="project" value="TreeGrafter"/>
</dbReference>
<feature type="transmembrane region" description="Helical" evidence="10">
    <location>
        <begin position="125"/>
        <end position="151"/>
    </location>
</feature>
<dbReference type="STRING" id="947166.A0A1D1VIC7"/>
<feature type="binding site" evidence="9">
    <location>
        <position position="137"/>
    </location>
    <ligand>
        <name>Na(+)</name>
        <dbReference type="ChEBI" id="CHEBI:29101"/>
        <label>1</label>
    </ligand>
</feature>
<reference evidence="11 12" key="1">
    <citation type="journal article" date="2016" name="Nat. Commun.">
        <title>Extremotolerant tardigrade genome and improved radiotolerance of human cultured cells by tardigrade-unique protein.</title>
        <authorList>
            <person name="Hashimoto T."/>
            <person name="Horikawa D.D."/>
            <person name="Saito Y."/>
            <person name="Kuwahara H."/>
            <person name="Kozuka-Hata H."/>
            <person name="Shin-I T."/>
            <person name="Minakuchi Y."/>
            <person name="Ohishi K."/>
            <person name="Motoyama A."/>
            <person name="Aizu T."/>
            <person name="Enomoto A."/>
            <person name="Kondo K."/>
            <person name="Tanaka S."/>
            <person name="Hara Y."/>
            <person name="Koshikawa S."/>
            <person name="Sagara H."/>
            <person name="Miura T."/>
            <person name="Yokobori S."/>
            <person name="Miyagawa K."/>
            <person name="Suzuki Y."/>
            <person name="Kubo T."/>
            <person name="Oyama M."/>
            <person name="Kohara Y."/>
            <person name="Fujiyama A."/>
            <person name="Arakawa K."/>
            <person name="Katayama T."/>
            <person name="Toyoda A."/>
            <person name="Kunieda T."/>
        </authorList>
    </citation>
    <scope>NUCLEOTIDE SEQUENCE [LARGE SCALE GENOMIC DNA]</scope>
    <source>
        <strain evidence="11 12">YOKOZUNA-1</strain>
    </source>
</reference>
<proteinExistence type="inferred from homology"/>
<dbReference type="InterPro" id="IPR000175">
    <property type="entry name" value="Na/ntran_symport"/>
</dbReference>
<feature type="transmembrane region" description="Helical" evidence="10">
    <location>
        <begin position="266"/>
        <end position="290"/>
    </location>
</feature>
<feature type="transmembrane region" description="Helical" evidence="10">
    <location>
        <begin position="63"/>
        <end position="87"/>
    </location>
</feature>
<evidence type="ECO:0000313" key="12">
    <source>
        <dbReference type="Proteomes" id="UP000186922"/>
    </source>
</evidence>
<comment type="caution">
    <text evidence="11">The sequence shown here is derived from an EMBL/GenBank/DDBJ whole genome shotgun (WGS) entry which is preliminary data.</text>
</comment>
<dbReference type="PANTHER" id="PTHR11616">
    <property type="entry name" value="SODIUM/CHLORIDE DEPENDENT TRANSPORTER"/>
    <property type="match status" value="1"/>
</dbReference>
<dbReference type="PRINTS" id="PR00176">
    <property type="entry name" value="NANEUSMPORT"/>
</dbReference>
<evidence type="ECO:0000256" key="5">
    <source>
        <dbReference type="ARBA" id="ARBA00022847"/>
    </source>
</evidence>
<feature type="transmembrane region" description="Helical" evidence="10">
    <location>
        <begin position="163"/>
        <end position="188"/>
    </location>
</feature>
<dbReference type="InterPro" id="IPR037272">
    <property type="entry name" value="SNS_sf"/>
</dbReference>
<feature type="binding site" evidence="9">
    <location>
        <position position="138"/>
    </location>
    <ligand>
        <name>Na(+)</name>
        <dbReference type="ChEBI" id="CHEBI:29101"/>
        <label>1</label>
    </ligand>
</feature>
<evidence type="ECO:0008006" key="13">
    <source>
        <dbReference type="Google" id="ProtNLM"/>
    </source>
</evidence>
<dbReference type="PROSITE" id="PS50267">
    <property type="entry name" value="NA_NEUROTRAN_SYMP_3"/>
    <property type="match status" value="1"/>
</dbReference>
<evidence type="ECO:0000256" key="8">
    <source>
        <dbReference type="ARBA" id="ARBA00023180"/>
    </source>
</evidence>
<feature type="binding site" evidence="9">
    <location>
        <position position="134"/>
    </location>
    <ligand>
        <name>Na(+)</name>
        <dbReference type="ChEBI" id="CHEBI:29101"/>
        <label>1</label>
    </ligand>
</feature>
<evidence type="ECO:0000256" key="2">
    <source>
        <dbReference type="ARBA" id="ARBA00006459"/>
    </source>
</evidence>
<keyword evidence="9" id="KW-0479">Metal-binding</keyword>
<keyword evidence="12" id="KW-1185">Reference proteome</keyword>
<dbReference type="GO" id="GO:0046872">
    <property type="term" value="F:metal ion binding"/>
    <property type="evidence" value="ECO:0007669"/>
    <property type="project" value="UniProtKB-KW"/>
</dbReference>
<feature type="transmembrane region" description="Helical" evidence="10">
    <location>
        <begin position="302"/>
        <end position="325"/>
    </location>
</feature>